<protein>
    <recommendedName>
        <fullName evidence="1">Ndc10 domain-containing protein</fullName>
    </recommendedName>
</protein>
<dbReference type="OrthoDB" id="2431397at2759"/>
<dbReference type="InterPro" id="IPR038279">
    <property type="entry name" value="Ndc10_dom2_sf"/>
</dbReference>
<dbReference type="Gene3D" id="1.10.443.20">
    <property type="entry name" value="Centromere DNA-binding protein complex CBF3 subunit, domain 2"/>
    <property type="match status" value="1"/>
</dbReference>
<dbReference type="GO" id="GO:0003677">
    <property type="term" value="F:DNA binding"/>
    <property type="evidence" value="ECO:0007669"/>
    <property type="project" value="InterPro"/>
</dbReference>
<feature type="domain" description="Ndc10" evidence="1">
    <location>
        <begin position="7"/>
        <end position="108"/>
    </location>
</feature>
<dbReference type="Pfam" id="PF16787">
    <property type="entry name" value="NDC10_II"/>
    <property type="match status" value="1"/>
</dbReference>
<dbReference type="Proteomes" id="UP000738359">
    <property type="component" value="Unassembled WGS sequence"/>
</dbReference>
<evidence type="ECO:0000313" key="3">
    <source>
        <dbReference type="Proteomes" id="UP000738359"/>
    </source>
</evidence>
<dbReference type="AlphaFoldDB" id="A0A9P6J846"/>
<dbReference type="InterPro" id="IPR031872">
    <property type="entry name" value="NDC10_II"/>
</dbReference>
<evidence type="ECO:0000259" key="1">
    <source>
        <dbReference type="Pfam" id="PF16787"/>
    </source>
</evidence>
<reference evidence="2" key="1">
    <citation type="journal article" date="2020" name="Fungal Divers.">
        <title>Resolving the Mortierellaceae phylogeny through synthesis of multi-gene phylogenetics and phylogenomics.</title>
        <authorList>
            <person name="Vandepol N."/>
            <person name="Liber J."/>
            <person name="Desiro A."/>
            <person name="Na H."/>
            <person name="Kennedy M."/>
            <person name="Barry K."/>
            <person name="Grigoriev I.V."/>
            <person name="Miller A.N."/>
            <person name="O'Donnell K."/>
            <person name="Stajich J.E."/>
            <person name="Bonito G."/>
        </authorList>
    </citation>
    <scope>NUCLEOTIDE SEQUENCE</scope>
    <source>
        <strain evidence="2">CK1249</strain>
    </source>
</reference>
<gene>
    <name evidence="2" type="ORF">BGZ70_006320</name>
</gene>
<evidence type="ECO:0000313" key="2">
    <source>
        <dbReference type="EMBL" id="KAF9964542.1"/>
    </source>
</evidence>
<proteinExistence type="predicted"/>
<feature type="non-terminal residue" evidence="2">
    <location>
        <position position="114"/>
    </location>
</feature>
<keyword evidence="3" id="KW-1185">Reference proteome</keyword>
<name>A0A9P6J846_MORAP</name>
<organism evidence="2 3">
    <name type="scientific">Mortierella alpina</name>
    <name type="common">Oleaginous fungus</name>
    <name type="synonym">Mortierella renispora</name>
    <dbReference type="NCBI Taxonomy" id="64518"/>
    <lineage>
        <taxon>Eukaryota</taxon>
        <taxon>Fungi</taxon>
        <taxon>Fungi incertae sedis</taxon>
        <taxon>Mucoromycota</taxon>
        <taxon>Mortierellomycotina</taxon>
        <taxon>Mortierellomycetes</taxon>
        <taxon>Mortierellales</taxon>
        <taxon>Mortierellaceae</taxon>
        <taxon>Mortierella</taxon>
    </lineage>
</organism>
<comment type="caution">
    <text evidence="2">The sequence shown here is derived from an EMBL/GenBank/DDBJ whole genome shotgun (WGS) entry which is preliminary data.</text>
</comment>
<dbReference type="EMBL" id="JAAAHY010000352">
    <property type="protein sequence ID" value="KAF9964542.1"/>
    <property type="molecule type" value="Genomic_DNA"/>
</dbReference>
<sequence length="114" mass="13463">MAGFKDKPFHLPRNELAPPIDLQKKIFPWIEEAVGKPDSRERRIWEKQCLEDMSDSETIRTVDMRHVTYFKDAPEVVQEDHENESTIGKVKFLQLLVYLRRVILQDAVAYLSDY</sequence>
<accession>A0A9P6J846</accession>